<organism evidence="1 2">
    <name type="scientific">Chondrus crispus</name>
    <name type="common">Carrageen Irish moss</name>
    <name type="synonym">Polymorpha crispa</name>
    <dbReference type="NCBI Taxonomy" id="2769"/>
    <lineage>
        <taxon>Eukaryota</taxon>
        <taxon>Rhodophyta</taxon>
        <taxon>Florideophyceae</taxon>
        <taxon>Rhodymeniophycidae</taxon>
        <taxon>Gigartinales</taxon>
        <taxon>Gigartinaceae</taxon>
        <taxon>Chondrus</taxon>
    </lineage>
</organism>
<keyword evidence="2" id="KW-1185">Reference proteome</keyword>
<dbReference type="Proteomes" id="UP000012073">
    <property type="component" value="Unassembled WGS sequence"/>
</dbReference>
<dbReference type="RefSeq" id="XP_005713384.1">
    <property type="nucleotide sequence ID" value="XM_005713327.1"/>
</dbReference>
<evidence type="ECO:0000313" key="2">
    <source>
        <dbReference type="Proteomes" id="UP000012073"/>
    </source>
</evidence>
<reference evidence="2" key="1">
    <citation type="journal article" date="2013" name="Proc. Natl. Acad. Sci. U.S.A.">
        <title>Genome structure and metabolic features in the red seaweed Chondrus crispus shed light on evolution of the Archaeplastida.</title>
        <authorList>
            <person name="Collen J."/>
            <person name="Porcel B."/>
            <person name="Carre W."/>
            <person name="Ball S.G."/>
            <person name="Chaparro C."/>
            <person name="Tonon T."/>
            <person name="Barbeyron T."/>
            <person name="Michel G."/>
            <person name="Noel B."/>
            <person name="Valentin K."/>
            <person name="Elias M."/>
            <person name="Artiguenave F."/>
            <person name="Arun A."/>
            <person name="Aury J.M."/>
            <person name="Barbosa-Neto J.F."/>
            <person name="Bothwell J.H."/>
            <person name="Bouget F.Y."/>
            <person name="Brillet L."/>
            <person name="Cabello-Hurtado F."/>
            <person name="Capella-Gutierrez S."/>
            <person name="Charrier B."/>
            <person name="Cladiere L."/>
            <person name="Cock J.M."/>
            <person name="Coelho S.M."/>
            <person name="Colleoni C."/>
            <person name="Czjzek M."/>
            <person name="Da Silva C."/>
            <person name="Delage L."/>
            <person name="Denoeud F."/>
            <person name="Deschamps P."/>
            <person name="Dittami S.M."/>
            <person name="Gabaldon T."/>
            <person name="Gachon C.M."/>
            <person name="Groisillier A."/>
            <person name="Herve C."/>
            <person name="Jabbari K."/>
            <person name="Katinka M."/>
            <person name="Kloareg B."/>
            <person name="Kowalczyk N."/>
            <person name="Labadie K."/>
            <person name="Leblanc C."/>
            <person name="Lopez P.J."/>
            <person name="McLachlan D.H."/>
            <person name="Meslet-Cladiere L."/>
            <person name="Moustafa A."/>
            <person name="Nehr Z."/>
            <person name="Nyvall Collen P."/>
            <person name="Panaud O."/>
            <person name="Partensky F."/>
            <person name="Poulain J."/>
            <person name="Rensing S.A."/>
            <person name="Rousvoal S."/>
            <person name="Samson G."/>
            <person name="Symeonidi A."/>
            <person name="Weissenbach J."/>
            <person name="Zambounis A."/>
            <person name="Wincker P."/>
            <person name="Boyen C."/>
        </authorList>
    </citation>
    <scope>NUCLEOTIDE SEQUENCE [LARGE SCALE GENOMIC DNA]</scope>
    <source>
        <strain evidence="2">cv. Stackhouse</strain>
    </source>
</reference>
<dbReference type="EMBL" id="HG001650">
    <property type="protein sequence ID" value="CDF33581.1"/>
    <property type="molecule type" value="Genomic_DNA"/>
</dbReference>
<dbReference type="Gramene" id="CDF33581">
    <property type="protein sequence ID" value="CDF33581"/>
    <property type="gene ID" value="CHC_T00002305001"/>
</dbReference>
<dbReference type="KEGG" id="ccp:CHC_T00002305001"/>
<proteinExistence type="predicted"/>
<evidence type="ECO:0000313" key="1">
    <source>
        <dbReference type="EMBL" id="CDF33581.1"/>
    </source>
</evidence>
<name>R7Q881_CHOCR</name>
<dbReference type="GeneID" id="17321098"/>
<protein>
    <submittedName>
        <fullName evidence="1">Uncharacterized protein</fullName>
    </submittedName>
</protein>
<gene>
    <name evidence="1" type="ORF">CHC_T00002305001</name>
</gene>
<dbReference type="AlphaFoldDB" id="R7Q881"/>
<sequence>MPFLSPDVHLIHEFIEWGLANFVQNTRDSRGAAIWHRAKIFHIATGPHLGNSDMKRLPSMVLDTSDMVDIFHTISLSPFNLRLISACTSLEFDLSSMDFTPPCNLHIAVMEAIFRYY</sequence>
<accession>R7Q881</accession>